<feature type="compositionally biased region" description="Low complexity" evidence="1">
    <location>
        <begin position="198"/>
        <end position="247"/>
    </location>
</feature>
<feature type="compositionally biased region" description="Basic and acidic residues" evidence="1">
    <location>
        <begin position="563"/>
        <end position="591"/>
    </location>
</feature>
<dbReference type="SUPFAM" id="SSF52540">
    <property type="entry name" value="P-loop containing nucleoside triphosphate hydrolases"/>
    <property type="match status" value="1"/>
</dbReference>
<evidence type="ECO:0000256" key="1">
    <source>
        <dbReference type="SAM" id="MobiDB-lite"/>
    </source>
</evidence>
<feature type="compositionally biased region" description="Low complexity" evidence="1">
    <location>
        <begin position="729"/>
        <end position="741"/>
    </location>
</feature>
<dbReference type="RefSeq" id="WP_378533810.1">
    <property type="nucleotide sequence ID" value="NZ_JBHSBH010000009.1"/>
</dbReference>
<organism evidence="2 3">
    <name type="scientific">Nocardiopsis sediminis</name>
    <dbReference type="NCBI Taxonomy" id="1778267"/>
    <lineage>
        <taxon>Bacteria</taxon>
        <taxon>Bacillati</taxon>
        <taxon>Actinomycetota</taxon>
        <taxon>Actinomycetes</taxon>
        <taxon>Streptosporangiales</taxon>
        <taxon>Nocardiopsidaceae</taxon>
        <taxon>Nocardiopsis</taxon>
    </lineage>
</organism>
<feature type="compositionally biased region" description="Basic and acidic residues" evidence="1">
    <location>
        <begin position="751"/>
        <end position="763"/>
    </location>
</feature>
<feature type="compositionally biased region" description="Basic and acidic residues" evidence="1">
    <location>
        <begin position="483"/>
        <end position="504"/>
    </location>
</feature>
<sequence length="2146" mass="216737">ATRPVIEGKRLTELLLSYGRYFTEARVYTRLTPEHEPAEIRVTVRVWHRDPAAGPLPAVGRATTERRGRPRSASTGAARTAAPAGPEPLRLDPSSGAPSLLWTATDSVEVLPAPRAGSEPAESGRAPEPVAPGDRNHSAAAGGPGVPAARETDDERPAAPAVRGAGGEPSEAPATRVPRPTGTGAHAPDEEETERFAEPAAPTLPAAVAPPETTQTTEPAAPAAAASPRAARGAAPAAEPTTTAARSEAAEDVRRPGRQAGERRVGIKVLNYFGWALPKDVPSRPERTATPSSGLPAAERTELATAKHKDDAPSPLASGHRDHGFATGPRAAMDNRRERSWFSELSASAEPPRPFVARGSADPGRPAPDSVATPGTAAPHHPGHVDAAEPPAAPGHAQAAAPGDSAARRRAEEMMSAPLPPAADDGRSTIAHRPGPSFSDQAGPEPMQAPPRERSRAPWQEHPAAAPVPPFRPGADTAPAGDDDGRRHTADDDTRWPGDERRGAAGDGSGRPGAGDDPHRHVASARPEGRPNRRLRARIQGIEAVRRVQRRHATRDVPTQPQRRLDSTPPADRHEAAGLRPLDHTGREAERTSASATPHEHRGPEPADTQQSTHAPSRAPEHPQEPAAQERLRERVLPPEPVERAHGLGAPADPAFPADPTASAPPGDDPESARSQRRRRRPHAAPWDLPVPLTGTETESAPATHPSAHDAVVHPDGLESTGSASHPVAPDAPAHQADADPGGTPGTQARARSDAAVHPDRLDATGPASHLAASDAPAGPATAADPAGAPGTQAWGRSDAATVRPGTATGASQADASTARTGTSGTEAPQADAPITRSATSGTGAPSRTETPTAGRPTAGRPGGGPAEPPPQAPGTRPAAPSTTDPNNAAEPPTASAGPAVPRGAAKPPLQLDHGTGEHESMSEVLRVFSVPAGTSPATPRRSADATPGNGGEDSGEAASASAATPATGPDPRTATTGTPSPGRESAASGRAASTADATADPAAAEPAASAASASIPDAPATGTGHRDRTAPPSGAGAARESSLPHGSHGPGPSHTPVPEYDDSIEYVRIVPAPKRPTAAADIGPDATMPLAEPQPSPGSEDPQAPPAPGSANTPTASAAPGSGDPDSATSPADPALRPESPAGPADSVAPETVTGAPSAPATGAPEHPAAASTPSTADPEEGTNTPSSARDERLDVLNRYLSHADTPAPPPPRFAEAGEDARRRQRGWFTDTAATFPETAADSPGTAARRAADADAGADAEARERVASRSAPVNGDAPERQSPDGSPSRHSGAVTEDDGRAPSAPAEPADTELQGPAVGSGREHAAVEHPDGHASSAGDTGTPREPAPQEAPDTREQTATGDPRPGAPERPSAPSADTHARPSAPAGQEIRAGRPGRPANGASDTRDRRGSDAGPSQPFEEAPAAPAAESGSQESTAVGSADRSGAAASGGAHVPAQGHEVGGDRLTPREASDVDGHREADAASSPASHGAAAALADARPSTPGTVDPHSQGAPATDGAGRPGTPASGGPSAQAGQAADADDAPAPGEAPGSHAPQGRPAHDAETASAARDGDPRVPEPEGAERRPQGPADGMPAAPAVRTDAGASDVAQSKPALELDHGTGEHESFSEVDSPQRRTTAADLEAAEAAAIRARLNRPASAPGSAARSSATPPAASAPPAAPVAPSTPETDGRRGATEPSAARPENSARPARPPRANPAGDHHPTRDATPRTGQGGADSAPAPSHSEQGGPAGDDGVFSRVAQNARRLSHLFGQNPPGGPPSGDQRAPGAAPRSGPVDPDPDPGKPSLQLDHGTGEQQRLTDTPAGPPAARRTHETPAHTADTPGSGGTRGWRRLARVVTGGSAAPAKSDLPAGDLERLRAPLGGARSVVVLGCTGGAGQTITTLMLGHTLAAHRDHRVVAVDVNPSTSGLSRRVRAETPETLTSLLANSDSVNGYLGMRRYTSQSGTGLEVVSTLDDPYVQTLDDRDYAGLAGLLEGFYEITLLDPAATGVARALPVVDGLVLVAPASEDAARSVAMTFEWLDGHGYASLRAKAIVVINGVSKRSLGDVDEAEKVARGRCRAIVRVPWDDHLAAGKIVDVDALRATTRRAHAALGGVLVHGLAGGTGAGPVPPGAGAGNGSEAHR</sequence>
<gene>
    <name evidence="2" type="ORF">ACFOVU_14440</name>
</gene>
<comment type="caution">
    <text evidence="2">The sequence shown here is derived from an EMBL/GenBank/DDBJ whole genome shotgun (WGS) entry which is preliminary data.</text>
</comment>
<feature type="compositionally biased region" description="Low complexity" evidence="1">
    <location>
        <begin position="981"/>
        <end position="1021"/>
    </location>
</feature>
<evidence type="ECO:0008006" key="4">
    <source>
        <dbReference type="Google" id="ProtNLM"/>
    </source>
</evidence>
<reference evidence="3" key="1">
    <citation type="journal article" date="2019" name="Int. J. Syst. Evol. Microbiol.">
        <title>The Global Catalogue of Microorganisms (GCM) 10K type strain sequencing project: providing services to taxonomists for standard genome sequencing and annotation.</title>
        <authorList>
            <consortium name="The Broad Institute Genomics Platform"/>
            <consortium name="The Broad Institute Genome Sequencing Center for Infectious Disease"/>
            <person name="Wu L."/>
            <person name="Ma J."/>
        </authorList>
    </citation>
    <scope>NUCLEOTIDE SEQUENCE [LARGE SCALE GENOMIC DNA]</scope>
    <source>
        <strain evidence="3">TBRC 1826</strain>
    </source>
</reference>
<protein>
    <recommendedName>
        <fullName evidence="4">MinD-like ATPase involved in chromosome partitioning or flagellar assembly</fullName>
    </recommendedName>
</protein>
<feature type="region of interest" description="Disordered" evidence="1">
    <location>
        <begin position="51"/>
        <end position="100"/>
    </location>
</feature>
<dbReference type="InterPro" id="IPR027417">
    <property type="entry name" value="P-loop_NTPase"/>
</dbReference>
<feature type="non-terminal residue" evidence="2">
    <location>
        <position position="1"/>
    </location>
</feature>
<keyword evidence="3" id="KW-1185">Reference proteome</keyword>
<dbReference type="EMBL" id="JBHSBH010000009">
    <property type="protein sequence ID" value="MFC3997128.1"/>
    <property type="molecule type" value="Genomic_DNA"/>
</dbReference>
<feature type="compositionally biased region" description="Low complexity" evidence="1">
    <location>
        <begin position="1519"/>
        <end position="1553"/>
    </location>
</feature>
<feature type="compositionally biased region" description="Low complexity" evidence="1">
    <location>
        <begin position="1636"/>
        <end position="1674"/>
    </location>
</feature>
<feature type="region of interest" description="Disordered" evidence="1">
    <location>
        <begin position="114"/>
        <end position="1851"/>
    </location>
</feature>
<feature type="compositionally biased region" description="Basic and acidic residues" evidence="1">
    <location>
        <begin position="248"/>
        <end position="265"/>
    </location>
</feature>
<feature type="compositionally biased region" description="Basic and acidic residues" evidence="1">
    <location>
        <begin position="299"/>
        <end position="312"/>
    </location>
</feature>
<feature type="compositionally biased region" description="Low complexity" evidence="1">
    <location>
        <begin position="851"/>
        <end position="860"/>
    </location>
</feature>
<feature type="compositionally biased region" description="Low complexity" evidence="1">
    <location>
        <begin position="1416"/>
        <end position="1453"/>
    </location>
</feature>
<feature type="compositionally biased region" description="Basic and acidic residues" evidence="1">
    <location>
        <begin position="1322"/>
        <end position="1333"/>
    </location>
</feature>
<dbReference type="Gene3D" id="3.40.50.300">
    <property type="entry name" value="P-loop containing nucleotide triphosphate hydrolases"/>
    <property type="match status" value="1"/>
</dbReference>
<feature type="compositionally biased region" description="Low complexity" evidence="1">
    <location>
        <begin position="388"/>
        <end position="402"/>
    </location>
</feature>
<feature type="compositionally biased region" description="Low complexity" evidence="1">
    <location>
        <begin position="1155"/>
        <end position="1178"/>
    </location>
</feature>
<proteinExistence type="predicted"/>
<feature type="compositionally biased region" description="Basic and acidic residues" evidence="1">
    <location>
        <begin position="1560"/>
        <end position="1587"/>
    </location>
</feature>
<evidence type="ECO:0000313" key="2">
    <source>
        <dbReference type="EMBL" id="MFC3997128.1"/>
    </source>
</evidence>
<feature type="compositionally biased region" description="Low complexity" evidence="1">
    <location>
        <begin position="71"/>
        <end position="84"/>
    </location>
</feature>
<feature type="compositionally biased region" description="Basic and acidic residues" evidence="1">
    <location>
        <begin position="619"/>
        <end position="646"/>
    </location>
</feature>
<dbReference type="InterPro" id="IPR050625">
    <property type="entry name" value="ParA/MinD_ATPase"/>
</dbReference>
<feature type="compositionally biased region" description="Basic and acidic residues" evidence="1">
    <location>
        <begin position="1462"/>
        <end position="1482"/>
    </location>
</feature>
<name>A0ABV8FQZ3_9ACTN</name>
<dbReference type="PANTHER" id="PTHR43384:SF14">
    <property type="entry name" value="ESX-1 SECRETION-ASSOCIATED PROTEIN ESPI"/>
    <property type="match status" value="1"/>
</dbReference>
<feature type="compositionally biased region" description="Basic and acidic residues" evidence="1">
    <location>
        <begin position="1720"/>
        <end position="1729"/>
    </location>
</feature>
<dbReference type="Proteomes" id="UP001595847">
    <property type="component" value="Unassembled WGS sequence"/>
</dbReference>
<feature type="compositionally biased region" description="Low complexity" evidence="1">
    <location>
        <begin position="650"/>
        <end position="666"/>
    </location>
</feature>
<feature type="compositionally biased region" description="Polar residues" evidence="1">
    <location>
        <begin position="809"/>
        <end position="827"/>
    </location>
</feature>
<accession>A0ABV8FQZ3</accession>
<feature type="compositionally biased region" description="Basic and acidic residues" evidence="1">
    <location>
        <begin position="707"/>
        <end position="717"/>
    </location>
</feature>
<dbReference type="PANTHER" id="PTHR43384">
    <property type="entry name" value="SEPTUM SITE-DETERMINING PROTEIN MIND HOMOLOG, CHLOROPLASTIC-RELATED"/>
    <property type="match status" value="1"/>
</dbReference>
<evidence type="ECO:0000313" key="3">
    <source>
        <dbReference type="Proteomes" id="UP001595847"/>
    </source>
</evidence>
<feature type="compositionally biased region" description="Basic and acidic residues" evidence="1">
    <location>
        <begin position="1616"/>
        <end position="1628"/>
    </location>
</feature>
<feature type="compositionally biased region" description="Polar residues" evidence="1">
    <location>
        <begin position="837"/>
        <end position="850"/>
    </location>
</feature>
<feature type="compositionally biased region" description="Low complexity" evidence="1">
    <location>
        <begin position="772"/>
        <end position="794"/>
    </location>
</feature>
<feature type="compositionally biased region" description="Low complexity" evidence="1">
    <location>
        <begin position="1699"/>
        <end position="1710"/>
    </location>
</feature>
<feature type="compositionally biased region" description="Low complexity" evidence="1">
    <location>
        <begin position="1483"/>
        <end position="1502"/>
    </location>
</feature>
<feature type="compositionally biased region" description="Low complexity" evidence="1">
    <location>
        <begin position="957"/>
        <end position="972"/>
    </location>
</feature>